<dbReference type="Gene3D" id="2.60.120.430">
    <property type="entry name" value="Galactose-binding lectin"/>
    <property type="match status" value="1"/>
</dbReference>
<comment type="caution">
    <text evidence="4">The sequence shown here is derived from an EMBL/GenBank/DDBJ whole genome shotgun (WGS) entry which is preliminary data.</text>
</comment>
<dbReference type="Gene3D" id="3.30.200.20">
    <property type="entry name" value="Phosphorylase Kinase, domain 1"/>
    <property type="match status" value="1"/>
</dbReference>
<keyword evidence="5" id="KW-1185">Reference proteome</keyword>
<gene>
    <name evidence="4" type="ORF">RchiOBHm_Chr5g0012161</name>
</gene>
<dbReference type="GO" id="GO:0004674">
    <property type="term" value="F:protein serine/threonine kinase activity"/>
    <property type="evidence" value="ECO:0007669"/>
    <property type="project" value="UniProtKB-KW"/>
</dbReference>
<dbReference type="PANTHER" id="PTHR34081:SF1">
    <property type="entry name" value="MALECTIN, LEUCINE-RICH REPEAT DOMAIN, L DOMAIN-LIKE PROTEIN-RELATED"/>
    <property type="match status" value="1"/>
</dbReference>
<dbReference type="EMBL" id="PDCK01000043">
    <property type="protein sequence ID" value="PRQ29276.1"/>
    <property type="molecule type" value="Genomic_DNA"/>
</dbReference>
<feature type="region of interest" description="Disordered" evidence="1">
    <location>
        <begin position="280"/>
        <end position="300"/>
    </location>
</feature>
<evidence type="ECO:0000256" key="2">
    <source>
        <dbReference type="SAM" id="Phobius"/>
    </source>
</evidence>
<evidence type="ECO:0000256" key="1">
    <source>
        <dbReference type="SAM" id="MobiDB-lite"/>
    </source>
</evidence>
<dbReference type="PANTHER" id="PTHR34081">
    <property type="entry name" value="MALECTIN DOMAIN-CONTAINING PROTEIN"/>
    <property type="match status" value="1"/>
</dbReference>
<organism evidence="4 5">
    <name type="scientific">Rosa chinensis</name>
    <name type="common">China rose</name>
    <dbReference type="NCBI Taxonomy" id="74649"/>
    <lineage>
        <taxon>Eukaryota</taxon>
        <taxon>Viridiplantae</taxon>
        <taxon>Streptophyta</taxon>
        <taxon>Embryophyta</taxon>
        <taxon>Tracheophyta</taxon>
        <taxon>Spermatophyta</taxon>
        <taxon>Magnoliopsida</taxon>
        <taxon>eudicotyledons</taxon>
        <taxon>Gunneridae</taxon>
        <taxon>Pentapetalae</taxon>
        <taxon>rosids</taxon>
        <taxon>fabids</taxon>
        <taxon>Rosales</taxon>
        <taxon>Rosaceae</taxon>
        <taxon>Rosoideae</taxon>
        <taxon>Rosoideae incertae sedis</taxon>
        <taxon>Rosa</taxon>
    </lineage>
</organism>
<dbReference type="AlphaFoldDB" id="A0A2P6Q529"/>
<feature type="compositionally biased region" description="Basic residues" evidence="1">
    <location>
        <begin position="282"/>
        <end position="291"/>
    </location>
</feature>
<sequence>MVVRLFHGGRNTTVGGINFEGDQDPGGPSAFVPAGANWGFSNTGHFWDTEFGEKYIADNTSVLRMSNSELYTNARLSSLSLTYYARCLANGSYTVRLHFSEIIIRGNRSFHSLGIRIFDVYIQEKLMLKDFNIEVEAQGVDKAVIKEFKAVEVKDKTLEIRFHWSGKGTTASPRRGVYGPLISAITIEFESTHSGLRKESTPRDSKKKVFTVAGASVLCLVFLISGILWEKALRRLDLQTGFFTFKQIRAATNSFDPVNKIGEGGFGSVYKVTKTLWDKNNPGRRTKRAQHVLHSSRSNM</sequence>
<keyword evidence="2" id="KW-0812">Transmembrane</keyword>
<dbReference type="OMA" id="CHADYNF"/>
<dbReference type="Gramene" id="PRQ29276">
    <property type="protein sequence ID" value="PRQ29276"/>
    <property type="gene ID" value="RchiOBHm_Chr5g0012161"/>
</dbReference>
<dbReference type="InterPro" id="IPR011009">
    <property type="entry name" value="Kinase-like_dom_sf"/>
</dbReference>
<evidence type="ECO:0000313" key="5">
    <source>
        <dbReference type="Proteomes" id="UP000238479"/>
    </source>
</evidence>
<proteinExistence type="predicted"/>
<dbReference type="InterPro" id="IPR021720">
    <property type="entry name" value="Malectin_dom"/>
</dbReference>
<keyword evidence="4" id="KW-0808">Transferase</keyword>
<accession>A0A2P6Q529</accession>
<reference evidence="4 5" key="1">
    <citation type="journal article" date="2018" name="Nat. Genet.">
        <title>The Rosa genome provides new insights in the design of modern roses.</title>
        <authorList>
            <person name="Bendahmane M."/>
        </authorList>
    </citation>
    <scope>NUCLEOTIDE SEQUENCE [LARGE SCALE GENOMIC DNA]</scope>
    <source>
        <strain evidence="5">cv. Old Blush</strain>
    </source>
</reference>
<dbReference type="Pfam" id="PF11721">
    <property type="entry name" value="Malectin"/>
    <property type="match status" value="1"/>
</dbReference>
<evidence type="ECO:0000259" key="3">
    <source>
        <dbReference type="Pfam" id="PF11721"/>
    </source>
</evidence>
<keyword evidence="2" id="KW-0472">Membrane</keyword>
<name>A0A2P6Q529_ROSCH</name>
<dbReference type="STRING" id="74649.A0A2P6Q529"/>
<protein>
    <submittedName>
        <fullName evidence="4">Putative non-specific serine/threonine protein kinase</fullName>
        <ecNumber evidence="4">2.7.11.1</ecNumber>
    </submittedName>
</protein>
<keyword evidence="2" id="KW-1133">Transmembrane helix</keyword>
<dbReference type="SUPFAM" id="SSF56112">
    <property type="entry name" value="Protein kinase-like (PK-like)"/>
    <property type="match status" value="1"/>
</dbReference>
<feature type="transmembrane region" description="Helical" evidence="2">
    <location>
        <begin position="209"/>
        <end position="229"/>
    </location>
</feature>
<dbReference type="Proteomes" id="UP000238479">
    <property type="component" value="Chromosome 5"/>
</dbReference>
<keyword evidence="4" id="KW-0723">Serine/threonine-protein kinase</keyword>
<evidence type="ECO:0000313" key="4">
    <source>
        <dbReference type="EMBL" id="PRQ29276.1"/>
    </source>
</evidence>
<keyword evidence="4" id="KW-0418">Kinase</keyword>
<dbReference type="EC" id="2.7.11.1" evidence="4"/>
<feature type="domain" description="Malectin" evidence="3">
    <location>
        <begin position="8"/>
        <end position="185"/>
    </location>
</feature>
<dbReference type="FunFam" id="2.60.120.430:FF:000004">
    <property type="entry name" value="Putative leucine-rich repeat receptor-like serine/threonine-protein kinase"/>
    <property type="match status" value="1"/>
</dbReference>